<accession>A0A811SC53</accession>
<evidence type="ECO:0000313" key="2">
    <source>
        <dbReference type="Proteomes" id="UP000604825"/>
    </source>
</evidence>
<dbReference type="AlphaFoldDB" id="A0A811SC53"/>
<dbReference type="EMBL" id="CAJGYO010000019">
    <property type="protein sequence ID" value="CAD6338455.1"/>
    <property type="molecule type" value="Genomic_DNA"/>
</dbReference>
<comment type="caution">
    <text evidence="1">The sequence shown here is derived from an EMBL/GenBank/DDBJ whole genome shotgun (WGS) entry which is preliminary data.</text>
</comment>
<dbReference type="Proteomes" id="UP000604825">
    <property type="component" value="Unassembled WGS sequence"/>
</dbReference>
<dbReference type="OrthoDB" id="10603850at2759"/>
<evidence type="ECO:0000313" key="1">
    <source>
        <dbReference type="EMBL" id="CAD6338455.1"/>
    </source>
</evidence>
<proteinExistence type="predicted"/>
<keyword evidence="2" id="KW-1185">Reference proteome</keyword>
<sequence length="147" mass="15775">MVEMLPPTPTAAAEALSILHGADAARLLPASGIAPTPELLQHLRPALPTLPDSAIPALARWAGAATAVSLLASRRLFAAAWRFLLLPPAASSPPPPLAAFAPLLRRYARLGRTNSAARAFRFLQRHLTATPSKATTARRLPRRRYPR</sequence>
<reference evidence="1" key="1">
    <citation type="submission" date="2020-10" db="EMBL/GenBank/DDBJ databases">
        <authorList>
            <person name="Han B."/>
            <person name="Lu T."/>
            <person name="Zhao Q."/>
            <person name="Huang X."/>
            <person name="Zhao Y."/>
        </authorList>
    </citation>
    <scope>NUCLEOTIDE SEQUENCE</scope>
</reference>
<name>A0A811SC53_9POAL</name>
<protein>
    <submittedName>
        <fullName evidence="1">Uncharacterized protein</fullName>
    </submittedName>
</protein>
<gene>
    <name evidence="1" type="ORF">NCGR_LOCUS62553</name>
</gene>
<organism evidence="1 2">
    <name type="scientific">Miscanthus lutarioriparius</name>
    <dbReference type="NCBI Taxonomy" id="422564"/>
    <lineage>
        <taxon>Eukaryota</taxon>
        <taxon>Viridiplantae</taxon>
        <taxon>Streptophyta</taxon>
        <taxon>Embryophyta</taxon>
        <taxon>Tracheophyta</taxon>
        <taxon>Spermatophyta</taxon>
        <taxon>Magnoliopsida</taxon>
        <taxon>Liliopsida</taxon>
        <taxon>Poales</taxon>
        <taxon>Poaceae</taxon>
        <taxon>PACMAD clade</taxon>
        <taxon>Panicoideae</taxon>
        <taxon>Andropogonodae</taxon>
        <taxon>Andropogoneae</taxon>
        <taxon>Saccharinae</taxon>
        <taxon>Miscanthus</taxon>
    </lineage>
</organism>